<evidence type="ECO:0008006" key="4">
    <source>
        <dbReference type="Google" id="ProtNLM"/>
    </source>
</evidence>
<sequence>MDKQFKDLKNEFNQIPTSFTENDKQAVRNKIAELTNEPIRKSKPAFPVWITASAITAVALLLIVVVQNQMGMMISSNDTNGAQNEMASFDSDESEVEAGMAMEESMEDHASTFDQEASNRNEEADSLLFNPDTIEPDMWLGNMKVKEVEHQGEETIITFRNHEIQMISGQFTNDEPLSFIPEGHLPPNWLPLADRDAHGNVKFYFTNEELANQYKDSQNHSIITLEVSEVSYHYSPDGSEIYLTIMDE</sequence>
<gene>
    <name evidence="2" type="ORF">KGF86_02330</name>
</gene>
<keyword evidence="1" id="KW-0812">Transmembrane</keyword>
<protein>
    <recommendedName>
        <fullName evidence="4">DUF4367 domain-containing protein</fullName>
    </recommendedName>
</protein>
<accession>A0ABS5MA54</accession>
<dbReference type="RefSeq" id="WP_211741053.1">
    <property type="nucleotide sequence ID" value="NZ_JAGXBY010000001.1"/>
</dbReference>
<keyword evidence="1" id="KW-0472">Membrane</keyword>
<keyword evidence="1" id="KW-1133">Transmembrane helix</keyword>
<dbReference type="Proteomes" id="UP000681870">
    <property type="component" value="Unassembled WGS sequence"/>
</dbReference>
<name>A0ABS5MA54_9BACI</name>
<evidence type="ECO:0000313" key="2">
    <source>
        <dbReference type="EMBL" id="MBS3679040.1"/>
    </source>
</evidence>
<evidence type="ECO:0000313" key="3">
    <source>
        <dbReference type="Proteomes" id="UP000681870"/>
    </source>
</evidence>
<keyword evidence="3" id="KW-1185">Reference proteome</keyword>
<reference evidence="2 3" key="1">
    <citation type="submission" date="2021-05" db="EMBL/GenBank/DDBJ databases">
        <title>Ornithinibacillus massiliensis sp. nov.</title>
        <authorList>
            <person name="Iwaza R."/>
            <person name="Lagier J.-C."/>
            <person name="Raoult D."/>
        </authorList>
    </citation>
    <scope>NUCLEOTIDE SEQUENCE [LARGE SCALE GENOMIC DNA]</scope>
    <source>
        <strain evidence="2 3">Marseille-P3601</strain>
    </source>
</reference>
<evidence type="ECO:0000256" key="1">
    <source>
        <dbReference type="SAM" id="Phobius"/>
    </source>
</evidence>
<dbReference type="EMBL" id="JAGXBY010000001">
    <property type="protein sequence ID" value="MBS3679040.1"/>
    <property type="molecule type" value="Genomic_DNA"/>
</dbReference>
<feature type="transmembrane region" description="Helical" evidence="1">
    <location>
        <begin position="46"/>
        <end position="66"/>
    </location>
</feature>
<organism evidence="2 3">
    <name type="scientific">Ornithinibacillus massiliensis</name>
    <dbReference type="NCBI Taxonomy" id="1944633"/>
    <lineage>
        <taxon>Bacteria</taxon>
        <taxon>Bacillati</taxon>
        <taxon>Bacillota</taxon>
        <taxon>Bacilli</taxon>
        <taxon>Bacillales</taxon>
        <taxon>Bacillaceae</taxon>
        <taxon>Ornithinibacillus</taxon>
    </lineage>
</organism>
<proteinExistence type="predicted"/>
<comment type="caution">
    <text evidence="2">The sequence shown here is derived from an EMBL/GenBank/DDBJ whole genome shotgun (WGS) entry which is preliminary data.</text>
</comment>